<dbReference type="Proteomes" id="UP000034680">
    <property type="component" value="Unassembled WGS sequence"/>
</dbReference>
<reference evidence="3 4" key="1">
    <citation type="submission" date="2015-05" db="EMBL/GenBank/DDBJ databases">
        <title>Distinctive expansion of gene families associated with plant cell wall degradation and secondary metabolism in the genomes of grapevine trunk pathogens.</title>
        <authorList>
            <person name="Lawrence D.P."/>
            <person name="Travadon R."/>
            <person name="Rolshausen P.E."/>
            <person name="Baumgartner K."/>
        </authorList>
    </citation>
    <scope>NUCLEOTIDE SEQUENCE [LARGE SCALE GENOMIC DNA]</scope>
    <source>
        <strain evidence="3">DA912</strain>
    </source>
</reference>
<accession>A0A0G2FHC3</accession>
<evidence type="ECO:0000256" key="1">
    <source>
        <dbReference type="ARBA" id="ARBA00006484"/>
    </source>
</evidence>
<keyword evidence="2" id="KW-0560">Oxidoreductase</keyword>
<dbReference type="Pfam" id="PF00106">
    <property type="entry name" value="adh_short"/>
    <property type="match status" value="1"/>
</dbReference>
<dbReference type="GO" id="GO:0000140">
    <property type="term" value="F:acylglycerone-phosphate reductase (NADP+) activity"/>
    <property type="evidence" value="ECO:0007669"/>
    <property type="project" value="TreeGrafter"/>
</dbReference>
<dbReference type="GO" id="GO:0019433">
    <property type="term" value="P:triglyceride catabolic process"/>
    <property type="evidence" value="ECO:0007669"/>
    <property type="project" value="TreeGrafter"/>
</dbReference>
<proteinExistence type="inferred from homology"/>
<dbReference type="STRING" id="1214573.A0A0G2FHC3"/>
<gene>
    <name evidence="3" type="ORF">UCDDA912_g06515</name>
</gene>
<comment type="similarity">
    <text evidence="1">Belongs to the short-chain dehydrogenases/reductases (SDR) family.</text>
</comment>
<keyword evidence="4" id="KW-1185">Reference proteome</keyword>
<dbReference type="PRINTS" id="PR00081">
    <property type="entry name" value="GDHRDH"/>
</dbReference>
<dbReference type="PANTHER" id="PTHR44169:SF6">
    <property type="entry name" value="NADPH-DEPENDENT 1-ACYLDIHYDROXYACETONE PHOSPHATE REDUCTASE"/>
    <property type="match status" value="1"/>
</dbReference>
<dbReference type="InterPro" id="IPR002347">
    <property type="entry name" value="SDR_fam"/>
</dbReference>
<dbReference type="EMBL" id="LCUC01000239">
    <property type="protein sequence ID" value="KKY33536.1"/>
    <property type="molecule type" value="Genomic_DNA"/>
</dbReference>
<dbReference type="SUPFAM" id="SSF51735">
    <property type="entry name" value="NAD(P)-binding Rossmann-fold domains"/>
    <property type="match status" value="1"/>
</dbReference>
<dbReference type="PANTHER" id="PTHR44169">
    <property type="entry name" value="NADPH-DEPENDENT 1-ACYLDIHYDROXYACETONE PHOSPHATE REDUCTASE"/>
    <property type="match status" value="1"/>
</dbReference>
<dbReference type="GO" id="GO:0005811">
    <property type="term" value="C:lipid droplet"/>
    <property type="evidence" value="ECO:0007669"/>
    <property type="project" value="TreeGrafter"/>
</dbReference>
<sequence>MAARSKSVLVTGCSAGGLGAAIATNTAKTSGHHVFATARHTAKISEELSKLANVTVLELDITSAPSVTAAAKAVDDSGHGLDILVNNAGAGYASPIIEMDIEEAKQTYDINVWGTVRTIQVFVGLLIKSHGRIVNISTVGSVLNMPWICASRLTSKHTS</sequence>
<protein>
    <submittedName>
        <fullName evidence="3">Putative short-chain dehydrogenase reductase family</fullName>
    </submittedName>
</protein>
<organism evidence="3 4">
    <name type="scientific">Diaporthe ampelina</name>
    <dbReference type="NCBI Taxonomy" id="1214573"/>
    <lineage>
        <taxon>Eukaryota</taxon>
        <taxon>Fungi</taxon>
        <taxon>Dikarya</taxon>
        <taxon>Ascomycota</taxon>
        <taxon>Pezizomycotina</taxon>
        <taxon>Sordariomycetes</taxon>
        <taxon>Sordariomycetidae</taxon>
        <taxon>Diaporthales</taxon>
        <taxon>Diaporthaceae</taxon>
        <taxon>Diaporthe</taxon>
    </lineage>
</organism>
<dbReference type="GO" id="GO:0006654">
    <property type="term" value="P:phosphatidic acid biosynthetic process"/>
    <property type="evidence" value="ECO:0007669"/>
    <property type="project" value="TreeGrafter"/>
</dbReference>
<comment type="caution">
    <text evidence="3">The sequence shown here is derived from an EMBL/GenBank/DDBJ whole genome shotgun (WGS) entry which is preliminary data.</text>
</comment>
<dbReference type="OrthoDB" id="2102561at2759"/>
<reference evidence="3 4" key="2">
    <citation type="submission" date="2015-05" db="EMBL/GenBank/DDBJ databases">
        <authorList>
            <person name="Morales-Cruz A."/>
            <person name="Amrine K.C."/>
            <person name="Cantu D."/>
        </authorList>
    </citation>
    <scope>NUCLEOTIDE SEQUENCE [LARGE SCALE GENOMIC DNA]</scope>
    <source>
        <strain evidence="3">DA912</strain>
    </source>
</reference>
<dbReference type="InterPro" id="IPR036291">
    <property type="entry name" value="NAD(P)-bd_dom_sf"/>
</dbReference>
<dbReference type="Gene3D" id="3.40.50.720">
    <property type="entry name" value="NAD(P)-binding Rossmann-like Domain"/>
    <property type="match status" value="1"/>
</dbReference>
<evidence type="ECO:0000313" key="3">
    <source>
        <dbReference type="EMBL" id="KKY33536.1"/>
    </source>
</evidence>
<dbReference type="GO" id="GO:0004806">
    <property type="term" value="F:triacylglycerol lipase activity"/>
    <property type="evidence" value="ECO:0007669"/>
    <property type="project" value="TreeGrafter"/>
</dbReference>
<evidence type="ECO:0000256" key="2">
    <source>
        <dbReference type="ARBA" id="ARBA00023002"/>
    </source>
</evidence>
<name>A0A0G2FHC3_9PEZI</name>
<evidence type="ECO:0000313" key="4">
    <source>
        <dbReference type="Proteomes" id="UP000034680"/>
    </source>
</evidence>
<dbReference type="AlphaFoldDB" id="A0A0G2FHC3"/>
<dbReference type="GO" id="GO:0005783">
    <property type="term" value="C:endoplasmic reticulum"/>
    <property type="evidence" value="ECO:0007669"/>
    <property type="project" value="TreeGrafter"/>
</dbReference>